<sequence length="916" mass="105217">MNKEKAVEIKEEPKCDTSIDQLDADSRSIQDMLLEIQKKDHERRSQTGGPSPSVRTCQPVDKPTTAKEHDENSFYNVHSMLRQTLVMRTGESSIILEPKLTSLYNGSNLSYDRALLNRADMWHQVIVHHDTKYSKQQILDMLFENFPLCDCFPVAYRRHVNVDFFLVRMCSQLLVKLFEDGLKLKYKGVELPLSVRLGAAVFYNGQIFPRQTIAKAVQERSDNAAQYGTSNMLNLDSFRGHAYLQELCICLANRTQLETLCSAVAQVMNANSCLNTLRLSNNGISNLNLLAALKDTKLVSLDLRGNNIQHTSHLSCLRGLPLIELFVADNGLTESTSYAEDIYTTFPKLMKLDSMITGSSSTTIPQNTEEEEEVVITSDGTLITESDMNPTAFLKYQMTPHWHQVTVIHNGVCNKQDILDALFNLVGKYSFFPCYYKTYSKRDEFLVQGCFEALLFLIKQKLRLSIPSAHAVLKIALAMNVAQASDKDVVPLRKLEQFVTKRFKLGCLDLSSMQPELNECKYVDFCARSPNTLGYMMELAAQKFAKNCLVLRLRHNGLQNCEALRSLNKFSKLVSLDLRYNSFENFSDLHGIPWNNINEVFLDNNPLCGTVRSPVEYVRKVKEYFRALQQLDGKPLLGNFIHCQNYLCTPEAYKFAESFVKHFFCLFDSFRRSELQELYHAKAQFSMTCDFELANLSTATEMNAQQQRQASYMQHSRNILHNRDRRLDTLIVGYERIGYVLTSYPKMTFDFYSFRIDVPIYSAERVMIVVHGRLRECDESPDDQSCHMGFTRTWVLQPCGMGTNLFHEALEYKIHNDMLHLYSMTHEDNERMSRGQHKEKEKEGELDTTSNPTTTMSEDVERQNSLIVFKELTQLNNQWAMRCLEESSWNLKLALTVFLKLYESKRIPKIAFNGNA</sequence>
<evidence type="ECO:0000256" key="1">
    <source>
        <dbReference type="ARBA" id="ARBA00004123"/>
    </source>
</evidence>
<dbReference type="PROSITE" id="PS51450">
    <property type="entry name" value="LRR"/>
    <property type="match status" value="2"/>
</dbReference>
<dbReference type="SMART" id="SM00804">
    <property type="entry name" value="TAP_C"/>
    <property type="match status" value="1"/>
</dbReference>
<dbReference type="Gene3D" id="3.10.450.50">
    <property type="match status" value="1"/>
</dbReference>
<dbReference type="InterPro" id="IPR009060">
    <property type="entry name" value="UBA-like_sf"/>
</dbReference>
<comment type="similarity">
    <text evidence="2">Belongs to the NXF family.</text>
</comment>
<evidence type="ECO:0008006" key="13">
    <source>
        <dbReference type="Google" id="ProtNLM"/>
    </source>
</evidence>
<feature type="compositionally biased region" description="Basic and acidic residues" evidence="8">
    <location>
        <begin position="829"/>
        <end position="845"/>
    </location>
</feature>
<dbReference type="Pfam" id="PF22602">
    <property type="entry name" value="NXF_NTF2"/>
    <property type="match status" value="1"/>
</dbReference>
<keyword evidence="5" id="KW-0677">Repeat</keyword>
<keyword evidence="6" id="KW-0509">mRNA transport</keyword>
<keyword evidence="7" id="KW-0539">Nucleus</keyword>
<dbReference type="Gene3D" id="1.10.8.10">
    <property type="entry name" value="DNA helicase RuvA subunit, C-terminal domain"/>
    <property type="match status" value="1"/>
</dbReference>
<dbReference type="Gene3D" id="3.80.10.10">
    <property type="entry name" value="Ribonuclease Inhibitor"/>
    <property type="match status" value="2"/>
</dbReference>
<dbReference type="EnsemblMetazoa" id="AFAF007812-RA">
    <property type="protein sequence ID" value="AFAF007812-PA"/>
    <property type="gene ID" value="AFAF007812"/>
</dbReference>
<comment type="subcellular location">
    <subcellularLocation>
        <location evidence="1">Nucleus</location>
    </subcellularLocation>
</comment>
<feature type="compositionally biased region" description="Polar residues" evidence="8">
    <location>
        <begin position="847"/>
        <end position="857"/>
    </location>
</feature>
<evidence type="ECO:0000313" key="12">
    <source>
        <dbReference type="Proteomes" id="UP000075886"/>
    </source>
</evidence>
<dbReference type="Proteomes" id="UP000075886">
    <property type="component" value="Unassembled WGS sequence"/>
</dbReference>
<name>A0A182QD77_9DIPT</name>
<feature type="region of interest" description="Disordered" evidence="8">
    <location>
        <begin position="34"/>
        <end position="71"/>
    </location>
</feature>
<evidence type="ECO:0000256" key="5">
    <source>
        <dbReference type="ARBA" id="ARBA00022737"/>
    </source>
</evidence>
<dbReference type="InterPro" id="IPR032675">
    <property type="entry name" value="LRR_dom_sf"/>
</dbReference>
<dbReference type="EMBL" id="AXCN02000020">
    <property type="status" value="NOT_ANNOTATED_CDS"/>
    <property type="molecule type" value="Genomic_DNA"/>
</dbReference>
<dbReference type="SUPFAM" id="SSF46934">
    <property type="entry name" value="UBA-like"/>
    <property type="match status" value="1"/>
</dbReference>
<feature type="region of interest" description="Disordered" evidence="8">
    <location>
        <begin position="829"/>
        <end position="859"/>
    </location>
</feature>
<dbReference type="Pfam" id="PF03943">
    <property type="entry name" value="TAP_C"/>
    <property type="match status" value="1"/>
</dbReference>
<dbReference type="PROSITE" id="PS51281">
    <property type="entry name" value="TAP_C"/>
    <property type="match status" value="1"/>
</dbReference>
<dbReference type="InterPro" id="IPR032710">
    <property type="entry name" value="NTF2-like_dom_sf"/>
</dbReference>
<dbReference type="InterPro" id="IPR001611">
    <property type="entry name" value="Leu-rich_rpt"/>
</dbReference>
<evidence type="ECO:0000256" key="2">
    <source>
        <dbReference type="ARBA" id="ARBA00009285"/>
    </source>
</evidence>
<accession>A0A182QD77</accession>
<keyword evidence="12" id="KW-1185">Reference proteome</keyword>
<protein>
    <recommendedName>
        <fullName evidence="13">NTF2 domain-containing protein</fullName>
    </recommendedName>
</protein>
<feature type="compositionally biased region" description="Basic and acidic residues" evidence="8">
    <location>
        <begin position="36"/>
        <end position="45"/>
    </location>
</feature>
<evidence type="ECO:0000256" key="8">
    <source>
        <dbReference type="SAM" id="MobiDB-lite"/>
    </source>
</evidence>
<dbReference type="InterPro" id="IPR002075">
    <property type="entry name" value="NTF2_dom"/>
</dbReference>
<dbReference type="AlphaFoldDB" id="A0A182QD77"/>
<dbReference type="InterPro" id="IPR018222">
    <property type="entry name" value="Nuclear_transport_factor_2_euk"/>
</dbReference>
<reference evidence="11" key="2">
    <citation type="submission" date="2020-05" db="UniProtKB">
        <authorList>
            <consortium name="EnsemblMetazoa"/>
        </authorList>
    </citation>
    <scope>IDENTIFICATION</scope>
    <source>
        <strain evidence="11">FAR1</strain>
    </source>
</reference>
<dbReference type="InterPro" id="IPR057125">
    <property type="entry name" value="NXF1/2/3/5-like_LRR"/>
</dbReference>
<dbReference type="Pfam" id="PF24048">
    <property type="entry name" value="LRR_NXF1-5"/>
    <property type="match status" value="2"/>
</dbReference>
<feature type="compositionally biased region" description="Basic and acidic residues" evidence="8">
    <location>
        <begin position="1"/>
        <end position="17"/>
    </location>
</feature>
<keyword evidence="4" id="KW-0433">Leucine-rich repeat</keyword>
<dbReference type="STRING" id="69004.A0A182QD77"/>
<evidence type="ECO:0000313" key="11">
    <source>
        <dbReference type="EnsemblMetazoa" id="AFAF007812-PA"/>
    </source>
</evidence>
<keyword evidence="3" id="KW-0813">Transport</keyword>
<dbReference type="SUPFAM" id="SSF52058">
    <property type="entry name" value="L domain-like"/>
    <property type="match status" value="2"/>
</dbReference>
<proteinExistence type="inferred from homology"/>
<evidence type="ECO:0000256" key="4">
    <source>
        <dbReference type="ARBA" id="ARBA00022614"/>
    </source>
</evidence>
<dbReference type="GO" id="GO:0016973">
    <property type="term" value="P:poly(A)+ mRNA export from nucleus"/>
    <property type="evidence" value="ECO:0007669"/>
    <property type="project" value="TreeGrafter"/>
</dbReference>
<dbReference type="GO" id="GO:0003723">
    <property type="term" value="F:RNA binding"/>
    <property type="evidence" value="ECO:0007669"/>
    <property type="project" value="TreeGrafter"/>
</dbReference>
<evidence type="ECO:0000256" key="3">
    <source>
        <dbReference type="ARBA" id="ARBA00022448"/>
    </source>
</evidence>
<dbReference type="PANTHER" id="PTHR10662:SF22">
    <property type="entry name" value="NUCLEAR RNA EXPORT FACTOR 1"/>
    <property type="match status" value="1"/>
</dbReference>
<evidence type="ECO:0000256" key="7">
    <source>
        <dbReference type="ARBA" id="ARBA00023242"/>
    </source>
</evidence>
<dbReference type="InterPro" id="IPR005637">
    <property type="entry name" value="TAP_C_dom"/>
</dbReference>
<feature type="region of interest" description="Disordered" evidence="8">
    <location>
        <begin position="1"/>
        <end position="22"/>
    </location>
</feature>
<dbReference type="PROSITE" id="PS50177">
    <property type="entry name" value="NTF2_DOMAIN"/>
    <property type="match status" value="1"/>
</dbReference>
<reference evidence="12" key="1">
    <citation type="submission" date="2014-01" db="EMBL/GenBank/DDBJ databases">
        <title>The Genome Sequence of Anopheles farauti FAR1 (V2).</title>
        <authorList>
            <consortium name="The Broad Institute Genomics Platform"/>
            <person name="Neafsey D.E."/>
            <person name="Besansky N."/>
            <person name="Howell P."/>
            <person name="Walton C."/>
            <person name="Young S.K."/>
            <person name="Zeng Q."/>
            <person name="Gargeya S."/>
            <person name="Fitzgerald M."/>
            <person name="Haas B."/>
            <person name="Abouelleil A."/>
            <person name="Allen A.W."/>
            <person name="Alvarado L."/>
            <person name="Arachchi H.M."/>
            <person name="Berlin A.M."/>
            <person name="Chapman S.B."/>
            <person name="Gainer-Dewar J."/>
            <person name="Goldberg J."/>
            <person name="Griggs A."/>
            <person name="Gujja S."/>
            <person name="Hansen M."/>
            <person name="Howarth C."/>
            <person name="Imamovic A."/>
            <person name="Ireland A."/>
            <person name="Larimer J."/>
            <person name="McCowan C."/>
            <person name="Murphy C."/>
            <person name="Pearson M."/>
            <person name="Poon T.W."/>
            <person name="Priest M."/>
            <person name="Roberts A."/>
            <person name="Saif S."/>
            <person name="Shea T."/>
            <person name="Sisk P."/>
            <person name="Sykes S."/>
            <person name="Wortman J."/>
            <person name="Nusbaum C."/>
            <person name="Birren B."/>
        </authorList>
    </citation>
    <scope>NUCLEOTIDE SEQUENCE [LARGE SCALE GENOMIC DNA]</scope>
    <source>
        <strain evidence="12">FAR1</strain>
    </source>
</reference>
<dbReference type="InterPro" id="IPR030217">
    <property type="entry name" value="NXF_fam"/>
</dbReference>
<feature type="domain" description="TAP-C" evidence="10">
    <location>
        <begin position="860"/>
        <end position="915"/>
    </location>
</feature>
<feature type="compositionally biased region" description="Polar residues" evidence="8">
    <location>
        <begin position="46"/>
        <end position="56"/>
    </location>
</feature>
<evidence type="ECO:0000259" key="10">
    <source>
        <dbReference type="PROSITE" id="PS51281"/>
    </source>
</evidence>
<feature type="domain" description="NTF2" evidence="9">
    <location>
        <begin position="655"/>
        <end position="821"/>
    </location>
</feature>
<dbReference type="PANTHER" id="PTHR10662">
    <property type="entry name" value="NUCLEAR RNA EXPORT FACTOR"/>
    <property type="match status" value="1"/>
</dbReference>
<evidence type="ECO:0000256" key="6">
    <source>
        <dbReference type="ARBA" id="ARBA00022816"/>
    </source>
</evidence>
<dbReference type="GO" id="GO:0005634">
    <property type="term" value="C:nucleus"/>
    <property type="evidence" value="ECO:0007669"/>
    <property type="project" value="UniProtKB-SubCell"/>
</dbReference>
<evidence type="ECO:0000259" key="9">
    <source>
        <dbReference type="PROSITE" id="PS50177"/>
    </source>
</evidence>
<organism evidence="11 12">
    <name type="scientific">Anopheles farauti</name>
    <dbReference type="NCBI Taxonomy" id="69004"/>
    <lineage>
        <taxon>Eukaryota</taxon>
        <taxon>Metazoa</taxon>
        <taxon>Ecdysozoa</taxon>
        <taxon>Arthropoda</taxon>
        <taxon>Hexapoda</taxon>
        <taxon>Insecta</taxon>
        <taxon>Pterygota</taxon>
        <taxon>Neoptera</taxon>
        <taxon>Endopterygota</taxon>
        <taxon>Diptera</taxon>
        <taxon>Nematocera</taxon>
        <taxon>Culicoidea</taxon>
        <taxon>Culicidae</taxon>
        <taxon>Anophelinae</taxon>
        <taxon>Anopheles</taxon>
    </lineage>
</organism>
<dbReference type="SUPFAM" id="SSF54427">
    <property type="entry name" value="NTF2-like"/>
    <property type="match status" value="1"/>
</dbReference>
<dbReference type="VEuPathDB" id="VectorBase:AFAF007812"/>